<dbReference type="InterPro" id="IPR046847">
    <property type="entry name" value="Xre-like_HTH"/>
</dbReference>
<protein>
    <submittedName>
        <fullName evidence="3">DUF2384 domain-containing protein</fullName>
    </submittedName>
</protein>
<evidence type="ECO:0000313" key="4">
    <source>
        <dbReference type="Proteomes" id="UP001064262"/>
    </source>
</evidence>
<evidence type="ECO:0000259" key="2">
    <source>
        <dbReference type="Pfam" id="PF20432"/>
    </source>
</evidence>
<dbReference type="NCBIfam" id="TIGR02293">
    <property type="entry name" value="TAS_TIGR02293"/>
    <property type="match status" value="1"/>
</dbReference>
<sequence>MKTYSLPLKTETPSSLWVAANLPDASGPELRGLMSLGLQVDVIDNIRDIIGFKKEEFLSTLGLSARSIARRKDRLSPIESESITRYVTAFDLALSMFNNDYHKTIHWMDTPARVLGGETPNQAMKTETGARDVMSLIEGIKHGVVM</sequence>
<dbReference type="Pfam" id="PF09722">
    <property type="entry name" value="Xre_MbcA_ParS_C"/>
    <property type="match status" value="1"/>
</dbReference>
<proteinExistence type="predicted"/>
<feature type="domain" description="Antitoxin Xre-like helix-turn-helix" evidence="2">
    <location>
        <begin position="37"/>
        <end position="86"/>
    </location>
</feature>
<dbReference type="GO" id="GO:0003677">
    <property type="term" value="F:DNA binding"/>
    <property type="evidence" value="ECO:0007669"/>
    <property type="project" value="InterPro"/>
</dbReference>
<organism evidence="3 4">
    <name type="scientific">Winslowiella arboricola</name>
    <dbReference type="NCBI Taxonomy" id="2978220"/>
    <lineage>
        <taxon>Bacteria</taxon>
        <taxon>Pseudomonadati</taxon>
        <taxon>Pseudomonadota</taxon>
        <taxon>Gammaproteobacteria</taxon>
        <taxon>Enterobacterales</taxon>
        <taxon>Erwiniaceae</taxon>
        <taxon>Winslowiella</taxon>
    </lineage>
</organism>
<keyword evidence="4" id="KW-1185">Reference proteome</keyword>
<dbReference type="EMBL" id="JAODIM010000042">
    <property type="protein sequence ID" value="MCU5779074.1"/>
    <property type="molecule type" value="Genomic_DNA"/>
</dbReference>
<dbReference type="InterPro" id="IPR024467">
    <property type="entry name" value="Xre/MbcA/ParS-like_toxin-bd"/>
</dbReference>
<feature type="domain" description="Antitoxin Xre/MbcA/ParS-like toxin-binding" evidence="1">
    <location>
        <begin position="96"/>
        <end position="143"/>
    </location>
</feature>
<name>A0A9J6PNT3_9GAMM</name>
<dbReference type="AlphaFoldDB" id="A0A9J6PNT3"/>
<reference evidence="3" key="1">
    <citation type="submission" date="2022-09" db="EMBL/GenBank/DDBJ databases">
        <title>Winslowiella arboricola sp. nov., isolated from bleeding cankers on broadleaf hosts.</title>
        <authorList>
            <person name="Brady C."/>
            <person name="Kaur S."/>
            <person name="Crampton B."/>
            <person name="Maddock D."/>
            <person name="Arnold D."/>
            <person name="Denman S."/>
        </authorList>
    </citation>
    <scope>NUCLEOTIDE SEQUENCE</scope>
    <source>
        <strain evidence="3">BAC 15a-03b</strain>
    </source>
</reference>
<gene>
    <name evidence="3" type="ORF">N5923_16445</name>
</gene>
<dbReference type="InterPro" id="IPR011979">
    <property type="entry name" value="Antitox_Xre"/>
</dbReference>
<accession>A0A9J6PNT3</accession>
<dbReference type="Pfam" id="PF20432">
    <property type="entry name" value="Xre-like-HTH"/>
    <property type="match status" value="1"/>
</dbReference>
<dbReference type="Proteomes" id="UP001064262">
    <property type="component" value="Unassembled WGS sequence"/>
</dbReference>
<evidence type="ECO:0000313" key="3">
    <source>
        <dbReference type="EMBL" id="MCU5779074.1"/>
    </source>
</evidence>
<dbReference type="RefSeq" id="WP_267141943.1">
    <property type="nucleotide sequence ID" value="NZ_JAODIL010000064.1"/>
</dbReference>
<comment type="caution">
    <text evidence="3">The sequence shown here is derived from an EMBL/GenBank/DDBJ whole genome shotgun (WGS) entry which is preliminary data.</text>
</comment>
<evidence type="ECO:0000259" key="1">
    <source>
        <dbReference type="Pfam" id="PF09722"/>
    </source>
</evidence>